<accession>A0A1R3SSC7</accession>
<dbReference type="AlphaFoldDB" id="A0A1R3SSC7"/>
<organism evidence="5 6">
    <name type="scientific">Proteiniphilum saccharofermentans</name>
    <dbReference type="NCBI Taxonomy" id="1642647"/>
    <lineage>
        <taxon>Bacteria</taxon>
        <taxon>Pseudomonadati</taxon>
        <taxon>Bacteroidota</taxon>
        <taxon>Bacteroidia</taxon>
        <taxon>Bacteroidales</taxon>
        <taxon>Dysgonomonadaceae</taxon>
        <taxon>Proteiniphilum</taxon>
    </lineage>
</organism>
<evidence type="ECO:0000256" key="1">
    <source>
        <dbReference type="ARBA" id="ARBA00022491"/>
    </source>
</evidence>
<dbReference type="PROSITE" id="PS51000">
    <property type="entry name" value="HTH_DEOR_2"/>
    <property type="match status" value="1"/>
</dbReference>
<dbReference type="SMART" id="SM00420">
    <property type="entry name" value="HTH_DEOR"/>
    <property type="match status" value="1"/>
</dbReference>
<evidence type="ECO:0000313" key="5">
    <source>
        <dbReference type="EMBL" id="SCD19243.1"/>
    </source>
</evidence>
<dbReference type="GO" id="GO:0003700">
    <property type="term" value="F:DNA-binding transcription factor activity"/>
    <property type="evidence" value="ECO:0007669"/>
    <property type="project" value="InterPro"/>
</dbReference>
<dbReference type="GO" id="GO:0003677">
    <property type="term" value="F:DNA binding"/>
    <property type="evidence" value="ECO:0007669"/>
    <property type="project" value="UniProtKB-KW"/>
</dbReference>
<keyword evidence="1" id="KW-0678">Repressor</keyword>
<evidence type="ECO:0000259" key="4">
    <source>
        <dbReference type="PROSITE" id="PS51000"/>
    </source>
</evidence>
<dbReference type="InterPro" id="IPR014036">
    <property type="entry name" value="DeoR-like_C"/>
</dbReference>
<dbReference type="InterPro" id="IPR037171">
    <property type="entry name" value="NagB/RpiA_transferase-like"/>
</dbReference>
<dbReference type="SMART" id="SM01134">
    <property type="entry name" value="DeoRC"/>
    <property type="match status" value="1"/>
</dbReference>
<keyword evidence="2" id="KW-0805">Transcription regulation</keyword>
<name>A0A1R3SSC7_9BACT</name>
<dbReference type="PANTHER" id="PTHR30363">
    <property type="entry name" value="HTH-TYPE TRANSCRIPTIONAL REGULATOR SRLR-RELATED"/>
    <property type="match status" value="1"/>
</dbReference>
<dbReference type="Proteomes" id="UP000187464">
    <property type="component" value="Chromosome I"/>
</dbReference>
<dbReference type="SUPFAM" id="SSF100950">
    <property type="entry name" value="NagB/RpiA/CoA transferase-like"/>
    <property type="match status" value="1"/>
</dbReference>
<dbReference type="InterPro" id="IPR050313">
    <property type="entry name" value="Carb_Metab_HTH_regulators"/>
</dbReference>
<dbReference type="SUPFAM" id="SSF46785">
    <property type="entry name" value="Winged helix' DNA-binding domain"/>
    <property type="match status" value="1"/>
</dbReference>
<dbReference type="InterPro" id="IPR001034">
    <property type="entry name" value="DeoR_HTH"/>
</dbReference>
<dbReference type="InterPro" id="IPR036390">
    <property type="entry name" value="WH_DNA-bd_sf"/>
</dbReference>
<evidence type="ECO:0000313" key="6">
    <source>
        <dbReference type="Proteomes" id="UP000187464"/>
    </source>
</evidence>
<keyword evidence="5" id="KW-0238">DNA-binding</keyword>
<dbReference type="PANTHER" id="PTHR30363:SF4">
    <property type="entry name" value="GLYCEROL-3-PHOSPHATE REGULON REPRESSOR"/>
    <property type="match status" value="1"/>
</dbReference>
<dbReference type="Pfam" id="PF08220">
    <property type="entry name" value="HTH_DeoR"/>
    <property type="match status" value="1"/>
</dbReference>
<dbReference type="Pfam" id="PF00455">
    <property type="entry name" value="DeoRC"/>
    <property type="match status" value="1"/>
</dbReference>
<keyword evidence="6" id="KW-1185">Reference proteome</keyword>
<protein>
    <submittedName>
        <fullName evidence="5">DNA-binding transcriptional regulator of sugar metabolism</fullName>
    </submittedName>
</protein>
<dbReference type="EMBL" id="LT605205">
    <property type="protein sequence ID" value="SCD19243.1"/>
    <property type="molecule type" value="Genomic_DNA"/>
</dbReference>
<dbReference type="Gene3D" id="3.40.50.1360">
    <property type="match status" value="1"/>
</dbReference>
<proteinExistence type="predicted"/>
<feature type="domain" description="HTH deoR-type" evidence="4">
    <location>
        <begin position="1"/>
        <end position="48"/>
    </location>
</feature>
<keyword evidence="3" id="KW-0804">Transcription</keyword>
<dbReference type="RefSeq" id="WP_232001499.1">
    <property type="nucleotide sequence ID" value="NZ_LT605205.1"/>
</dbReference>
<reference evidence="6" key="1">
    <citation type="submission" date="2016-08" db="EMBL/GenBank/DDBJ databases">
        <authorList>
            <person name="Wibberg D."/>
        </authorList>
    </citation>
    <scope>NUCLEOTIDE SEQUENCE [LARGE SCALE GENOMIC DNA]</scope>
</reference>
<sequence length="238" mass="26528">MKEINLHNKVLSVDLSTLLNVSEDTIRRDLKELSDENRVIKVHGGAISKSFVRPFIADNNIYAHEEKKKIASKALALIQNNMTLLLEGGTTILELANQIPQKLNLTVFTVSPQIAITLSDHENINVYTIGGKLNKNANIHIGASVVNAISEIQCDICFMGVNAISLENGFTDIDWETVQVNKAMIKAADKTALLAISEKLNISKRYKVADLCDISYLITELNPRDKELARYRKQIEII</sequence>
<dbReference type="STRING" id="1642647.PSM36_0410"/>
<gene>
    <name evidence="5" type="ORF">PSM36_0410</name>
</gene>
<dbReference type="KEGG" id="psac:PSM36_0410"/>
<evidence type="ECO:0000256" key="3">
    <source>
        <dbReference type="ARBA" id="ARBA00023163"/>
    </source>
</evidence>
<dbReference type="PRINTS" id="PR00037">
    <property type="entry name" value="HTHLACR"/>
</dbReference>
<evidence type="ECO:0000256" key="2">
    <source>
        <dbReference type="ARBA" id="ARBA00023015"/>
    </source>
</evidence>